<feature type="non-terminal residue" evidence="2">
    <location>
        <position position="305"/>
    </location>
</feature>
<proteinExistence type="predicted"/>
<feature type="region of interest" description="Disordered" evidence="1">
    <location>
        <begin position="106"/>
        <end position="130"/>
    </location>
</feature>
<sequence length="305" mass="34607">MSLLGLGIELGFGSQAPVEAKSVRCAKKWKGVPKRGRKPAINIRTPSRIRSNNVMNRVFNRGEQQNRVQIPASADLGESNVAINEEKAGPAPCQLRCVAMDHIMNKHPIPSRMSEKRTRSSSSSSRKCNSDSASMKECALCKKAEGRSKKGEEASYQHYYTIQEKEQQCHEPGLQPWGTTEGFLPRLFNKVLEEEVQNTNLLDADGAATLLHEIRSMPNKKQCFSFDGAVGTFAFYRWLTNAYDIHAITVIGRYLENNMINTDNYAKFRFWFQKVFRKRNTTWNAFKTCFSYQDMANRLSSTALD</sequence>
<dbReference type="Proteomes" id="UP000678499">
    <property type="component" value="Unassembled WGS sequence"/>
</dbReference>
<accession>A0A7R9C1H5</accession>
<gene>
    <name evidence="2" type="ORF">NMOB1V02_LOCUS11840</name>
</gene>
<dbReference type="AlphaFoldDB" id="A0A7R9C1H5"/>
<organism evidence="2">
    <name type="scientific">Notodromas monacha</name>
    <dbReference type="NCBI Taxonomy" id="399045"/>
    <lineage>
        <taxon>Eukaryota</taxon>
        <taxon>Metazoa</taxon>
        <taxon>Ecdysozoa</taxon>
        <taxon>Arthropoda</taxon>
        <taxon>Crustacea</taxon>
        <taxon>Oligostraca</taxon>
        <taxon>Ostracoda</taxon>
        <taxon>Podocopa</taxon>
        <taxon>Podocopida</taxon>
        <taxon>Cypridocopina</taxon>
        <taxon>Cypridoidea</taxon>
        <taxon>Cyprididae</taxon>
        <taxon>Notodromas</taxon>
    </lineage>
</organism>
<keyword evidence="3" id="KW-1185">Reference proteome</keyword>
<reference evidence="2" key="1">
    <citation type="submission" date="2020-11" db="EMBL/GenBank/DDBJ databases">
        <authorList>
            <person name="Tran Van P."/>
        </authorList>
    </citation>
    <scope>NUCLEOTIDE SEQUENCE</scope>
</reference>
<evidence type="ECO:0000313" key="2">
    <source>
        <dbReference type="EMBL" id="CAD7284233.1"/>
    </source>
</evidence>
<evidence type="ECO:0000256" key="1">
    <source>
        <dbReference type="SAM" id="MobiDB-lite"/>
    </source>
</evidence>
<evidence type="ECO:0000313" key="3">
    <source>
        <dbReference type="Proteomes" id="UP000678499"/>
    </source>
</evidence>
<feature type="compositionally biased region" description="Low complexity" evidence="1">
    <location>
        <begin position="120"/>
        <end position="130"/>
    </location>
</feature>
<dbReference type="EMBL" id="CAJPEX010007402">
    <property type="protein sequence ID" value="CAG0924385.1"/>
    <property type="molecule type" value="Genomic_DNA"/>
</dbReference>
<protein>
    <submittedName>
        <fullName evidence="2">Uncharacterized protein</fullName>
    </submittedName>
</protein>
<name>A0A7R9C1H5_9CRUS</name>
<dbReference type="EMBL" id="OA889439">
    <property type="protein sequence ID" value="CAD7284233.1"/>
    <property type="molecule type" value="Genomic_DNA"/>
</dbReference>